<organism evidence="3 4">
    <name type="scientific">Aspergillus sydowii CBS 593.65</name>
    <dbReference type="NCBI Taxonomy" id="1036612"/>
    <lineage>
        <taxon>Eukaryota</taxon>
        <taxon>Fungi</taxon>
        <taxon>Dikarya</taxon>
        <taxon>Ascomycota</taxon>
        <taxon>Pezizomycotina</taxon>
        <taxon>Eurotiomycetes</taxon>
        <taxon>Eurotiomycetidae</taxon>
        <taxon>Eurotiales</taxon>
        <taxon>Aspergillaceae</taxon>
        <taxon>Aspergillus</taxon>
        <taxon>Aspergillus subgen. Nidulantes</taxon>
    </lineage>
</organism>
<feature type="compositionally biased region" description="Pro residues" evidence="1">
    <location>
        <begin position="446"/>
        <end position="517"/>
    </location>
</feature>
<dbReference type="PROSITE" id="PS51391">
    <property type="entry name" value="CID"/>
    <property type="match status" value="1"/>
</dbReference>
<proteinExistence type="predicted"/>
<keyword evidence="4" id="KW-1185">Reference proteome</keyword>
<gene>
    <name evidence="3" type="ORF">ASPSYDRAFT_211779</name>
</gene>
<feature type="compositionally biased region" description="Pro residues" evidence="1">
    <location>
        <begin position="427"/>
        <end position="439"/>
    </location>
</feature>
<dbReference type="Proteomes" id="UP000184356">
    <property type="component" value="Unassembled WGS sequence"/>
</dbReference>
<dbReference type="GO" id="GO:0048471">
    <property type="term" value="C:perinuclear region of cytoplasm"/>
    <property type="evidence" value="ECO:0007669"/>
    <property type="project" value="TreeGrafter"/>
</dbReference>
<dbReference type="PANTHER" id="PTHR12323:SF0">
    <property type="entry name" value="CALCIUM HOMEOSTASIS ENDOPLASMIC RETICULUM PROTEIN"/>
    <property type="match status" value="1"/>
</dbReference>
<evidence type="ECO:0000256" key="1">
    <source>
        <dbReference type="SAM" id="MobiDB-lite"/>
    </source>
</evidence>
<evidence type="ECO:0000259" key="2">
    <source>
        <dbReference type="PROSITE" id="PS51391"/>
    </source>
</evidence>
<dbReference type="STRING" id="1036612.A0A1L9T376"/>
<protein>
    <recommendedName>
        <fullName evidence="2">CID domain-containing protein</fullName>
    </recommendedName>
</protein>
<dbReference type="OrthoDB" id="21470at2759"/>
<sequence length="517" mass="57095">MASHQVAIAKASLAAGLLRPDPTSVARDEITALHTSLDRALAHCSRANIQSCKEWLLRYLVSSSNRVGLLGKYLVALSGSSEDNANANTNTNTNSAANTNTKQTQAQRPSTKRKRLHILYLLNDLFHHTKYHNSSSAAFSTLSGSLQPHMVELLSYAASYDREKNPKHHRRLGELLDIWQEHGYFGADYVGKLREVVANSAVSGPIKTSATPGAEGAEQPDRKSRDAPFIMPATHGDQSAPFYDLPAANLIPHIVPNSTAPLRPDLIKPLFLTAGPADQKLVSAVKAFLNDVDRIYGPGDEPEQKDGGIVDIDELGQTVIRDEITGEILEGETYYGWSRSFCQQMKKRNARDSRRGSRSRSRSRSPHKRRRYSDSASDDSRYRSSSRSRSPRRDRRYDSRSRSRSRSYSPPSAPPKHQPSHPHNPYAQPPGFPPQPPQMPYNGGNFPPPPPPPNYQGAWPPPPPQSFSNFPPPFQQMPPGPPPPPPQMPPGLGPYNFPPPPGGRGWHPPPPPGRGWR</sequence>
<feature type="region of interest" description="Disordered" evidence="1">
    <location>
        <begin position="345"/>
        <end position="517"/>
    </location>
</feature>
<feature type="compositionally biased region" description="Low complexity" evidence="1">
    <location>
        <begin position="84"/>
        <end position="101"/>
    </location>
</feature>
<dbReference type="InterPro" id="IPR006569">
    <property type="entry name" value="CID_dom"/>
</dbReference>
<dbReference type="GO" id="GO:0006874">
    <property type="term" value="P:intracellular calcium ion homeostasis"/>
    <property type="evidence" value="ECO:0007669"/>
    <property type="project" value="TreeGrafter"/>
</dbReference>
<dbReference type="PANTHER" id="PTHR12323">
    <property type="entry name" value="SR-RELATED CTD ASSOCIATED FACTOR 6"/>
    <property type="match status" value="1"/>
</dbReference>
<feature type="compositionally biased region" description="Basic residues" evidence="1">
    <location>
        <begin position="384"/>
        <end position="394"/>
    </location>
</feature>
<accession>A0A1L9T376</accession>
<name>A0A1L9T376_9EURO</name>
<dbReference type="Gene3D" id="1.25.40.90">
    <property type="match status" value="1"/>
</dbReference>
<evidence type="ECO:0000313" key="3">
    <source>
        <dbReference type="EMBL" id="OJJ53886.1"/>
    </source>
</evidence>
<feature type="region of interest" description="Disordered" evidence="1">
    <location>
        <begin position="81"/>
        <end position="112"/>
    </location>
</feature>
<reference evidence="4" key="1">
    <citation type="journal article" date="2017" name="Genome Biol.">
        <title>Comparative genomics reveals high biological diversity and specific adaptations in the industrially and medically important fungal genus Aspergillus.</title>
        <authorList>
            <person name="de Vries R.P."/>
            <person name="Riley R."/>
            <person name="Wiebenga A."/>
            <person name="Aguilar-Osorio G."/>
            <person name="Amillis S."/>
            <person name="Uchima C.A."/>
            <person name="Anderluh G."/>
            <person name="Asadollahi M."/>
            <person name="Askin M."/>
            <person name="Barry K."/>
            <person name="Battaglia E."/>
            <person name="Bayram O."/>
            <person name="Benocci T."/>
            <person name="Braus-Stromeyer S.A."/>
            <person name="Caldana C."/>
            <person name="Canovas D."/>
            <person name="Cerqueira G.C."/>
            <person name="Chen F."/>
            <person name="Chen W."/>
            <person name="Choi C."/>
            <person name="Clum A."/>
            <person name="Dos Santos R.A."/>
            <person name="Damasio A.R."/>
            <person name="Diallinas G."/>
            <person name="Emri T."/>
            <person name="Fekete E."/>
            <person name="Flipphi M."/>
            <person name="Freyberg S."/>
            <person name="Gallo A."/>
            <person name="Gournas C."/>
            <person name="Habgood R."/>
            <person name="Hainaut M."/>
            <person name="Harispe M.L."/>
            <person name="Henrissat B."/>
            <person name="Hilden K.S."/>
            <person name="Hope R."/>
            <person name="Hossain A."/>
            <person name="Karabika E."/>
            <person name="Karaffa L."/>
            <person name="Karanyi Z."/>
            <person name="Krasevec N."/>
            <person name="Kuo A."/>
            <person name="Kusch H."/>
            <person name="LaButti K."/>
            <person name="Lagendijk E.L."/>
            <person name="Lapidus A."/>
            <person name="Levasseur A."/>
            <person name="Lindquist E."/>
            <person name="Lipzen A."/>
            <person name="Logrieco A.F."/>
            <person name="MacCabe A."/>
            <person name="Maekelae M.R."/>
            <person name="Malavazi I."/>
            <person name="Melin P."/>
            <person name="Meyer V."/>
            <person name="Mielnichuk N."/>
            <person name="Miskei M."/>
            <person name="Molnar A.P."/>
            <person name="Mule G."/>
            <person name="Ngan C.Y."/>
            <person name="Orejas M."/>
            <person name="Orosz E."/>
            <person name="Ouedraogo J.P."/>
            <person name="Overkamp K.M."/>
            <person name="Park H.-S."/>
            <person name="Perrone G."/>
            <person name="Piumi F."/>
            <person name="Punt P.J."/>
            <person name="Ram A.F."/>
            <person name="Ramon A."/>
            <person name="Rauscher S."/>
            <person name="Record E."/>
            <person name="Riano-Pachon D.M."/>
            <person name="Robert V."/>
            <person name="Roehrig J."/>
            <person name="Ruller R."/>
            <person name="Salamov A."/>
            <person name="Salih N.S."/>
            <person name="Samson R.A."/>
            <person name="Sandor E."/>
            <person name="Sanguinetti M."/>
            <person name="Schuetze T."/>
            <person name="Sepcic K."/>
            <person name="Shelest E."/>
            <person name="Sherlock G."/>
            <person name="Sophianopoulou V."/>
            <person name="Squina F.M."/>
            <person name="Sun H."/>
            <person name="Susca A."/>
            <person name="Todd R.B."/>
            <person name="Tsang A."/>
            <person name="Unkles S.E."/>
            <person name="van de Wiele N."/>
            <person name="van Rossen-Uffink D."/>
            <person name="Oliveira J.V."/>
            <person name="Vesth T.C."/>
            <person name="Visser J."/>
            <person name="Yu J.-H."/>
            <person name="Zhou M."/>
            <person name="Andersen M.R."/>
            <person name="Archer D.B."/>
            <person name="Baker S.E."/>
            <person name="Benoit I."/>
            <person name="Brakhage A.A."/>
            <person name="Braus G.H."/>
            <person name="Fischer R."/>
            <person name="Frisvad J.C."/>
            <person name="Goldman G.H."/>
            <person name="Houbraken J."/>
            <person name="Oakley B."/>
            <person name="Pocsi I."/>
            <person name="Scazzocchio C."/>
            <person name="Seiboth B."/>
            <person name="vanKuyk P.A."/>
            <person name="Wortman J."/>
            <person name="Dyer P.S."/>
            <person name="Grigoriev I.V."/>
        </authorList>
    </citation>
    <scope>NUCLEOTIDE SEQUENCE [LARGE SCALE GENOMIC DNA]</scope>
    <source>
        <strain evidence="4">CBS 593.65</strain>
    </source>
</reference>
<dbReference type="VEuPathDB" id="FungiDB:ASPSYDRAFT_211779"/>
<evidence type="ECO:0000313" key="4">
    <source>
        <dbReference type="Proteomes" id="UP000184356"/>
    </source>
</evidence>
<feature type="compositionally biased region" description="Basic residues" evidence="1">
    <location>
        <begin position="356"/>
        <end position="371"/>
    </location>
</feature>
<feature type="region of interest" description="Disordered" evidence="1">
    <location>
        <begin position="204"/>
        <end position="228"/>
    </location>
</feature>
<dbReference type="GeneID" id="63760095"/>
<dbReference type="InterPro" id="IPR008942">
    <property type="entry name" value="ENTH_VHS"/>
</dbReference>
<dbReference type="AlphaFoldDB" id="A0A1L9T376"/>
<dbReference type="EMBL" id="KV878596">
    <property type="protein sequence ID" value="OJJ53886.1"/>
    <property type="molecule type" value="Genomic_DNA"/>
</dbReference>
<dbReference type="RefSeq" id="XP_040697692.1">
    <property type="nucleotide sequence ID" value="XM_040844022.1"/>
</dbReference>
<dbReference type="Pfam" id="PF04818">
    <property type="entry name" value="CID"/>
    <property type="match status" value="1"/>
</dbReference>
<feature type="domain" description="CID" evidence="2">
    <location>
        <begin position="25"/>
        <end position="201"/>
    </location>
</feature>